<proteinExistence type="predicted"/>
<dbReference type="PANTHER" id="PTHR28008:SF1">
    <property type="entry name" value="DOMAIN PROTEIN, PUTATIVE (AFU_ORTHOLOGUE AFUA_3G10980)-RELATED"/>
    <property type="match status" value="1"/>
</dbReference>
<evidence type="ECO:0000313" key="4">
    <source>
        <dbReference type="Proteomes" id="UP000643701"/>
    </source>
</evidence>
<evidence type="ECO:0000313" key="3">
    <source>
        <dbReference type="EMBL" id="NGZ88794.1"/>
    </source>
</evidence>
<feature type="transmembrane region" description="Helical" evidence="1">
    <location>
        <begin position="51"/>
        <end position="71"/>
    </location>
</feature>
<dbReference type="NCBIfam" id="NF037970">
    <property type="entry name" value="vanZ_1"/>
    <property type="match status" value="1"/>
</dbReference>
<keyword evidence="1" id="KW-1133">Transmembrane helix</keyword>
<keyword evidence="1" id="KW-0472">Membrane</keyword>
<feature type="transmembrane region" description="Helical" evidence="1">
    <location>
        <begin position="25"/>
        <end position="44"/>
    </location>
</feature>
<keyword evidence="4" id="KW-1185">Reference proteome</keyword>
<feature type="domain" description="VanZ-like" evidence="2">
    <location>
        <begin position="20"/>
        <end position="103"/>
    </location>
</feature>
<dbReference type="Proteomes" id="UP000643701">
    <property type="component" value="Unassembled WGS sequence"/>
</dbReference>
<name>A0A967AAS5_9FLAO</name>
<comment type="caution">
    <text evidence="3">The sequence shown here is derived from an EMBL/GenBank/DDBJ whole genome shotgun (WGS) entry which is preliminary data.</text>
</comment>
<accession>A0A967AAS5</accession>
<keyword evidence="1" id="KW-0812">Transmembrane</keyword>
<organism evidence="3 4">
    <name type="scientific">Psychroflexus maritimus</name>
    <dbReference type="NCBI Taxonomy" id="2714865"/>
    <lineage>
        <taxon>Bacteria</taxon>
        <taxon>Pseudomonadati</taxon>
        <taxon>Bacteroidota</taxon>
        <taxon>Flavobacteriia</taxon>
        <taxon>Flavobacteriales</taxon>
        <taxon>Flavobacteriaceae</taxon>
        <taxon>Psychroflexus</taxon>
    </lineage>
</organism>
<dbReference type="AlphaFoldDB" id="A0A967AAS5"/>
<dbReference type="EMBL" id="JAANAS010000001">
    <property type="protein sequence ID" value="NGZ88794.1"/>
    <property type="molecule type" value="Genomic_DNA"/>
</dbReference>
<dbReference type="InterPro" id="IPR006976">
    <property type="entry name" value="VanZ-like"/>
</dbReference>
<gene>
    <name evidence="3" type="ORF">G7034_00845</name>
</gene>
<evidence type="ECO:0000256" key="1">
    <source>
        <dbReference type="SAM" id="Phobius"/>
    </source>
</evidence>
<dbReference type="PANTHER" id="PTHR28008">
    <property type="entry name" value="DOMAIN PROTEIN, PUTATIVE (AFU_ORTHOLOGUE AFUA_3G10980)-RELATED"/>
    <property type="match status" value="1"/>
</dbReference>
<sequence length="113" mass="13366">MSIIYLSLMETDKLPSVSIPYIDKYVHFIEYAVFFASWFMYFYFALRKSFYHTFIFSFLISVFFGIIIEILQDRLTTHRSFDYGDILFNSLGALFSGIVLFILYTISKKKPGK</sequence>
<evidence type="ECO:0000259" key="2">
    <source>
        <dbReference type="Pfam" id="PF04892"/>
    </source>
</evidence>
<protein>
    <recommendedName>
        <fullName evidence="2">VanZ-like domain-containing protein</fullName>
    </recommendedName>
</protein>
<dbReference type="Pfam" id="PF04892">
    <property type="entry name" value="VanZ"/>
    <property type="match status" value="1"/>
</dbReference>
<feature type="transmembrane region" description="Helical" evidence="1">
    <location>
        <begin position="86"/>
        <end position="106"/>
    </location>
</feature>
<reference evidence="3" key="1">
    <citation type="submission" date="2020-03" db="EMBL/GenBank/DDBJ databases">
        <title>Psychroflexus Maritimus sp. nov., isolate from marine sediment.</title>
        <authorList>
            <person name="Zhong Y.-L."/>
        </authorList>
    </citation>
    <scope>NUCLEOTIDE SEQUENCE</scope>
    <source>
        <strain evidence="3">C1</strain>
    </source>
</reference>